<dbReference type="AlphaFoldDB" id="A0A1Q9CIS9"/>
<evidence type="ECO:0000313" key="2">
    <source>
        <dbReference type="EMBL" id="OLP82831.1"/>
    </source>
</evidence>
<reference evidence="2 3" key="1">
    <citation type="submission" date="2016-02" db="EMBL/GenBank/DDBJ databases">
        <title>Genome analysis of coral dinoflagellate symbionts highlights evolutionary adaptations to a symbiotic lifestyle.</title>
        <authorList>
            <person name="Aranda M."/>
            <person name="Li Y."/>
            <person name="Liew Y.J."/>
            <person name="Baumgarten S."/>
            <person name="Simakov O."/>
            <person name="Wilson M."/>
            <person name="Piel J."/>
            <person name="Ashoor H."/>
            <person name="Bougouffa S."/>
            <person name="Bajic V.B."/>
            <person name="Ryu T."/>
            <person name="Ravasi T."/>
            <person name="Bayer T."/>
            <person name="Micklem G."/>
            <person name="Kim H."/>
            <person name="Bhak J."/>
            <person name="Lajeunesse T.C."/>
            <person name="Voolstra C.R."/>
        </authorList>
    </citation>
    <scope>NUCLEOTIDE SEQUENCE [LARGE SCALE GENOMIC DNA]</scope>
    <source>
        <strain evidence="2 3">CCMP2467</strain>
    </source>
</reference>
<evidence type="ECO:0000256" key="1">
    <source>
        <dbReference type="SAM" id="MobiDB-lite"/>
    </source>
</evidence>
<feature type="compositionally biased region" description="Low complexity" evidence="1">
    <location>
        <begin position="79"/>
        <end position="88"/>
    </location>
</feature>
<comment type="caution">
    <text evidence="2">The sequence shown here is derived from an EMBL/GenBank/DDBJ whole genome shotgun (WGS) entry which is preliminary data.</text>
</comment>
<sequence>MVHAGPRGGVCGAPTATCSAAGMPPPRQAQEVEESSEEASSSASESEEEAAPAPASEKAQPAAPSAPADPSEAAEKRAAALAEQLARRTSSMSRQAGASPSEAPKTAAAVASEKPEDVEHLILEAEQEDLVVIGNAANCSSWIGQVKTPMAPSTSVIIDAKLAEEASIKREVLQRRWVAFRARRKVGDPRLPLKELSALCDQMVQAGVEPRTLVPIDSRSYLLLCQEHVQASVAALVQCGHVVSPLLRVVPPMKEYVV</sequence>
<feature type="compositionally biased region" description="Low complexity" evidence="1">
    <location>
        <begin position="51"/>
        <end position="71"/>
    </location>
</feature>
<dbReference type="Proteomes" id="UP000186817">
    <property type="component" value="Unassembled WGS sequence"/>
</dbReference>
<feature type="compositionally biased region" description="Polar residues" evidence="1">
    <location>
        <begin position="89"/>
        <end position="98"/>
    </location>
</feature>
<accession>A0A1Q9CIS9</accession>
<keyword evidence="3" id="KW-1185">Reference proteome</keyword>
<dbReference type="OrthoDB" id="426274at2759"/>
<feature type="region of interest" description="Disordered" evidence="1">
    <location>
        <begin position="1"/>
        <end position="113"/>
    </location>
</feature>
<evidence type="ECO:0000313" key="3">
    <source>
        <dbReference type="Proteomes" id="UP000186817"/>
    </source>
</evidence>
<name>A0A1Q9CIS9_SYMMI</name>
<protein>
    <submittedName>
        <fullName evidence="2">Uncharacterized protein</fullName>
    </submittedName>
</protein>
<gene>
    <name evidence="2" type="ORF">AK812_SmicGene36480</name>
</gene>
<organism evidence="2 3">
    <name type="scientific">Symbiodinium microadriaticum</name>
    <name type="common">Dinoflagellate</name>
    <name type="synonym">Zooxanthella microadriatica</name>
    <dbReference type="NCBI Taxonomy" id="2951"/>
    <lineage>
        <taxon>Eukaryota</taxon>
        <taxon>Sar</taxon>
        <taxon>Alveolata</taxon>
        <taxon>Dinophyceae</taxon>
        <taxon>Suessiales</taxon>
        <taxon>Symbiodiniaceae</taxon>
        <taxon>Symbiodinium</taxon>
    </lineage>
</organism>
<feature type="compositionally biased region" description="Gly residues" evidence="1">
    <location>
        <begin position="1"/>
        <end position="11"/>
    </location>
</feature>
<proteinExistence type="predicted"/>
<dbReference type="EMBL" id="LSRX01001162">
    <property type="protein sequence ID" value="OLP82831.1"/>
    <property type="molecule type" value="Genomic_DNA"/>
</dbReference>